<evidence type="ECO:0000256" key="1">
    <source>
        <dbReference type="SAM" id="MobiDB-lite"/>
    </source>
</evidence>
<evidence type="ECO:0000313" key="2">
    <source>
        <dbReference type="EMBL" id="RHW70686.1"/>
    </source>
</evidence>
<feature type="region of interest" description="Disordered" evidence="1">
    <location>
        <begin position="1"/>
        <end position="52"/>
    </location>
</feature>
<dbReference type="Proteomes" id="UP000266743">
    <property type="component" value="Chromosome 9"/>
</dbReference>
<accession>A0A3L6L3J6</accession>
<dbReference type="AlphaFoldDB" id="A0A3L6L3J6"/>
<dbReference type="SUPFAM" id="SSF52540">
    <property type="entry name" value="P-loop containing nucleoside triphosphate hydrolases"/>
    <property type="match status" value="1"/>
</dbReference>
<sequence length="379" mass="40541">MAFWSKASAQKPSVSIASDSDSESQSLVATPPRSSESGLGTPTASTATTGTYGYGLPPQPANLASFCNNGSYAAASGTIMRRPSSRLITSPMRNGSMCGRGGSQCGGSYRQLPVTEVVSDTMRVLFIGCPQVGKSSLINCYRAAVTGNTMWPAAPVGICGYCGTAIVDPLPNHPRAPTFLCIDTPGKFYGNENQLLLSKLFAGIPWKTRIEGDGALTAEELEKLSPVPENKPHHSVLVVPATDLVEDGGWGSVFQLKSRYFAAPDAGGVVESLRDMIGSISALQDDASLFVAVTKMDLVGGADNPVSRRIISTCLSRCVPVNRLYFCACPGDESSYERRGFPQVDQSTRLSLLRLHEDLSLSYHWKMTMQQQREPLSPT</sequence>
<dbReference type="Gene3D" id="3.40.50.300">
    <property type="entry name" value="P-loop containing nucleotide triphosphate hydrolases"/>
    <property type="match status" value="1"/>
</dbReference>
<comment type="caution">
    <text evidence="2">The sequence shown here is derived from an EMBL/GenBank/DDBJ whole genome shotgun (WGS) entry which is preliminary data.</text>
</comment>
<gene>
    <name evidence="2" type="ORF">DPX39_090049900</name>
</gene>
<feature type="compositionally biased region" description="Low complexity" evidence="1">
    <location>
        <begin position="37"/>
        <end position="52"/>
    </location>
</feature>
<reference evidence="2 3" key="1">
    <citation type="submission" date="2018-09" db="EMBL/GenBank/DDBJ databases">
        <title>whole genome sequence of T. equiperdum IVM-t1 strain.</title>
        <authorList>
            <person name="Suganuma K."/>
        </authorList>
    </citation>
    <scope>NUCLEOTIDE SEQUENCE [LARGE SCALE GENOMIC DNA]</scope>
    <source>
        <strain evidence="2 3">IVM-t1</strain>
    </source>
</reference>
<proteinExistence type="predicted"/>
<protein>
    <recommendedName>
        <fullName evidence="4">50S ribosome-binding GTPase</fullName>
    </recommendedName>
</protein>
<feature type="compositionally biased region" description="Low complexity" evidence="1">
    <location>
        <begin position="13"/>
        <end position="26"/>
    </location>
</feature>
<dbReference type="InterPro" id="IPR027417">
    <property type="entry name" value="P-loop_NTPase"/>
</dbReference>
<name>A0A3L6L3J6_9TRYP</name>
<organism evidence="2 3">
    <name type="scientific">Trypanosoma brucei equiperdum</name>
    <dbReference type="NCBI Taxonomy" id="630700"/>
    <lineage>
        <taxon>Eukaryota</taxon>
        <taxon>Discoba</taxon>
        <taxon>Euglenozoa</taxon>
        <taxon>Kinetoplastea</taxon>
        <taxon>Metakinetoplastina</taxon>
        <taxon>Trypanosomatida</taxon>
        <taxon>Trypanosomatidae</taxon>
        <taxon>Trypanosoma</taxon>
    </lineage>
</organism>
<evidence type="ECO:0008006" key="4">
    <source>
        <dbReference type="Google" id="ProtNLM"/>
    </source>
</evidence>
<evidence type="ECO:0000313" key="3">
    <source>
        <dbReference type="Proteomes" id="UP000266743"/>
    </source>
</evidence>
<dbReference type="EMBL" id="QSBY01000009">
    <property type="protein sequence ID" value="RHW70686.1"/>
    <property type="molecule type" value="Genomic_DNA"/>
</dbReference>